<evidence type="ECO:0000256" key="1">
    <source>
        <dbReference type="ARBA" id="ARBA00004479"/>
    </source>
</evidence>
<evidence type="ECO:0000256" key="6">
    <source>
        <dbReference type="SAM" id="Phobius"/>
    </source>
</evidence>
<feature type="domain" description="Ig-like" evidence="7">
    <location>
        <begin position="134"/>
        <end position="221"/>
    </location>
</feature>
<evidence type="ECO:0000256" key="4">
    <source>
        <dbReference type="ARBA" id="ARBA00023180"/>
    </source>
</evidence>
<keyword evidence="2 6" id="KW-0472">Membrane</keyword>
<keyword evidence="4" id="KW-0325">Glycoprotein</keyword>
<evidence type="ECO:0008006" key="11">
    <source>
        <dbReference type="Google" id="ProtNLM"/>
    </source>
</evidence>
<feature type="domain" description="Fibronectin type-III" evidence="8">
    <location>
        <begin position="533"/>
        <end position="627"/>
    </location>
</feature>
<evidence type="ECO:0000256" key="3">
    <source>
        <dbReference type="ARBA" id="ARBA00023157"/>
    </source>
</evidence>
<name>A0A6J8B8C5_MYTCO</name>
<reference evidence="9 10" key="1">
    <citation type="submission" date="2020-06" db="EMBL/GenBank/DDBJ databases">
        <authorList>
            <person name="Li R."/>
            <person name="Bekaert M."/>
        </authorList>
    </citation>
    <scope>NUCLEOTIDE SEQUENCE [LARGE SCALE GENOMIC DNA]</scope>
    <source>
        <strain evidence="10">wild</strain>
    </source>
</reference>
<evidence type="ECO:0000256" key="5">
    <source>
        <dbReference type="ARBA" id="ARBA00023319"/>
    </source>
</evidence>
<dbReference type="InterPro" id="IPR051275">
    <property type="entry name" value="Cell_adhesion_signaling"/>
</dbReference>
<dbReference type="PANTHER" id="PTHR11640:SF31">
    <property type="entry name" value="IRREGULAR CHIASM C-ROUGHEST PROTEIN-RELATED"/>
    <property type="match status" value="1"/>
</dbReference>
<dbReference type="SUPFAM" id="SSF49265">
    <property type="entry name" value="Fibronectin type III"/>
    <property type="match status" value="1"/>
</dbReference>
<evidence type="ECO:0000259" key="8">
    <source>
        <dbReference type="PROSITE" id="PS50853"/>
    </source>
</evidence>
<feature type="domain" description="Ig-like" evidence="7">
    <location>
        <begin position="326"/>
        <end position="402"/>
    </location>
</feature>
<dbReference type="SMART" id="SM00408">
    <property type="entry name" value="IGc2"/>
    <property type="match status" value="3"/>
</dbReference>
<organism evidence="9 10">
    <name type="scientific">Mytilus coruscus</name>
    <name type="common">Sea mussel</name>
    <dbReference type="NCBI Taxonomy" id="42192"/>
    <lineage>
        <taxon>Eukaryota</taxon>
        <taxon>Metazoa</taxon>
        <taxon>Spiralia</taxon>
        <taxon>Lophotrochozoa</taxon>
        <taxon>Mollusca</taxon>
        <taxon>Bivalvia</taxon>
        <taxon>Autobranchia</taxon>
        <taxon>Pteriomorphia</taxon>
        <taxon>Mytilida</taxon>
        <taxon>Mytiloidea</taxon>
        <taxon>Mytilidae</taxon>
        <taxon>Mytilinae</taxon>
        <taxon>Mytilus</taxon>
    </lineage>
</organism>
<evidence type="ECO:0000256" key="2">
    <source>
        <dbReference type="ARBA" id="ARBA00023136"/>
    </source>
</evidence>
<dbReference type="CDD" id="cd00096">
    <property type="entry name" value="Ig"/>
    <property type="match status" value="1"/>
</dbReference>
<evidence type="ECO:0000313" key="9">
    <source>
        <dbReference type="EMBL" id="CAC5380192.1"/>
    </source>
</evidence>
<keyword evidence="3" id="KW-1015">Disulfide bond</keyword>
<dbReference type="CDD" id="cd00063">
    <property type="entry name" value="FN3"/>
    <property type="match status" value="1"/>
</dbReference>
<dbReference type="GO" id="GO:0005911">
    <property type="term" value="C:cell-cell junction"/>
    <property type="evidence" value="ECO:0007669"/>
    <property type="project" value="TreeGrafter"/>
</dbReference>
<dbReference type="InterPro" id="IPR003961">
    <property type="entry name" value="FN3_dom"/>
</dbReference>
<sequence length="816" mass="91931">MDAIILKIQILNIIQILGSRYENILESTTLFVDKGETVVLNCTRFCANGITWNGPDGSKAMSNETVLMTYSQGQLINPNLTLTNIAVYGNFTRGTCHLQIKNFSTANDGIYQCIYFLSSILNIRRYNVFSKRPPTNLKIVNASQNNLMYAKEGVRMELKCTVKTGIPAATLIWSKEGLTVSNGSSDTLLYQFTPTRFDHMQRITCYAFSDLLTSPLSQTINLDIQYKPHLTIIRSKNGSIIEGESVELCCFSNSNPPVHYIAWYQNNYEVFSWRQTGTTYFDGLNKDFCLPISTVYRNHTGIYMCFAENNIATSTSHIGITVLYAPDVKVTYTNSEQSITLDCIPDGEPKNYTFYDWEHRSEFNEHIRRIHGTPEGQLIIKNSQIRKATEDDGIYVCTVSNGIANLKGSFRQEGQIYIESSASPVFVADNTQVQIGQYGKIIKLTIIIYDKLYHSKVLIKKNGTTVRVKTRIDNITTHDIFYGANIRVFGMQYTFHLHLTSTSDFTSYMVEACNDVGCNHFYVQVQSASCPESPSNVSVKATGQIVTVSWIPGFNGGFVQEFVLEFGTDFNSNFTVIVPNKDTHEENMNHSLDNLIPNTAYFICIFSRNEIGDSNKSNLVTFVTSHVSQEESTPHTKLIAVPVFTTIALSLTIGIGIYLYIKQKGSSVENRLYQSAEFLYPETREGEAELDNPIASSSHDNQLYQMQMQTYSENDEKSLECALVQRVEEQAVEPLPKITEADMNYAEIVFDDQQLPCPVIIHGIDDKTIYSDIVVGAQLPNLLSTNDSSSESEDDFIYVEGIENYTERRKMNASQQ</sequence>
<dbReference type="AlphaFoldDB" id="A0A6J8B8C5"/>
<dbReference type="SMART" id="SM00409">
    <property type="entry name" value="IG"/>
    <property type="match status" value="4"/>
</dbReference>
<keyword evidence="5" id="KW-0393">Immunoglobulin domain</keyword>
<dbReference type="SMART" id="SM00060">
    <property type="entry name" value="FN3"/>
    <property type="match status" value="1"/>
</dbReference>
<protein>
    <recommendedName>
        <fullName evidence="11">HMCN</fullName>
    </recommendedName>
</protein>
<keyword evidence="6" id="KW-0812">Transmembrane</keyword>
<dbReference type="InterPro" id="IPR036179">
    <property type="entry name" value="Ig-like_dom_sf"/>
</dbReference>
<dbReference type="OrthoDB" id="6143670at2759"/>
<dbReference type="InterPro" id="IPR036116">
    <property type="entry name" value="FN3_sf"/>
</dbReference>
<dbReference type="InterPro" id="IPR003599">
    <property type="entry name" value="Ig_sub"/>
</dbReference>
<dbReference type="Gene3D" id="2.60.40.10">
    <property type="entry name" value="Immunoglobulins"/>
    <property type="match status" value="4"/>
</dbReference>
<keyword evidence="6" id="KW-1133">Transmembrane helix</keyword>
<dbReference type="EMBL" id="CACVKT020002843">
    <property type="protein sequence ID" value="CAC5380192.1"/>
    <property type="molecule type" value="Genomic_DNA"/>
</dbReference>
<dbReference type="GO" id="GO:0050839">
    <property type="term" value="F:cell adhesion molecule binding"/>
    <property type="evidence" value="ECO:0007669"/>
    <property type="project" value="TreeGrafter"/>
</dbReference>
<keyword evidence="10" id="KW-1185">Reference proteome</keyword>
<dbReference type="Pfam" id="PF00041">
    <property type="entry name" value="fn3"/>
    <property type="match status" value="1"/>
</dbReference>
<evidence type="ECO:0000313" key="10">
    <source>
        <dbReference type="Proteomes" id="UP000507470"/>
    </source>
</evidence>
<dbReference type="Proteomes" id="UP000507470">
    <property type="component" value="Unassembled WGS sequence"/>
</dbReference>
<dbReference type="PROSITE" id="PS50853">
    <property type="entry name" value="FN3"/>
    <property type="match status" value="1"/>
</dbReference>
<proteinExistence type="predicted"/>
<dbReference type="PROSITE" id="PS50835">
    <property type="entry name" value="IG_LIKE"/>
    <property type="match status" value="3"/>
</dbReference>
<gene>
    <name evidence="9" type="ORF">MCOR_16168</name>
</gene>
<dbReference type="GO" id="GO:0005886">
    <property type="term" value="C:plasma membrane"/>
    <property type="evidence" value="ECO:0007669"/>
    <property type="project" value="TreeGrafter"/>
</dbReference>
<dbReference type="Pfam" id="PF13927">
    <property type="entry name" value="Ig_3"/>
    <property type="match status" value="1"/>
</dbReference>
<dbReference type="InterPro" id="IPR003598">
    <property type="entry name" value="Ig_sub2"/>
</dbReference>
<dbReference type="GO" id="GO:0098609">
    <property type="term" value="P:cell-cell adhesion"/>
    <property type="evidence" value="ECO:0007669"/>
    <property type="project" value="TreeGrafter"/>
</dbReference>
<evidence type="ECO:0000259" key="7">
    <source>
        <dbReference type="PROSITE" id="PS50835"/>
    </source>
</evidence>
<dbReference type="SUPFAM" id="SSF48726">
    <property type="entry name" value="Immunoglobulin"/>
    <property type="match status" value="4"/>
</dbReference>
<dbReference type="PANTHER" id="PTHR11640">
    <property type="entry name" value="NEPHRIN"/>
    <property type="match status" value="1"/>
</dbReference>
<dbReference type="InterPro" id="IPR013783">
    <property type="entry name" value="Ig-like_fold"/>
</dbReference>
<feature type="domain" description="Ig-like" evidence="7">
    <location>
        <begin position="228"/>
        <end position="321"/>
    </location>
</feature>
<accession>A0A6J8B8C5</accession>
<dbReference type="InterPro" id="IPR007110">
    <property type="entry name" value="Ig-like_dom"/>
</dbReference>
<comment type="subcellular location">
    <subcellularLocation>
        <location evidence="1">Membrane</location>
        <topology evidence="1">Single-pass type I membrane protein</topology>
    </subcellularLocation>
</comment>
<feature type="transmembrane region" description="Helical" evidence="6">
    <location>
        <begin position="638"/>
        <end position="661"/>
    </location>
</feature>